<reference evidence="1 2" key="1">
    <citation type="submission" date="2016-11" db="EMBL/GenBank/DDBJ databases">
        <authorList>
            <person name="Jaros S."/>
            <person name="Januszkiewicz K."/>
            <person name="Wedrychowicz H."/>
        </authorList>
    </citation>
    <scope>NUCLEOTIDE SEQUENCE [LARGE SCALE GENOMIC DNA]</scope>
    <source>
        <strain evidence="1 2">KHT3</strain>
    </source>
</reference>
<dbReference type="AlphaFoldDB" id="A0A1M6XVJ0"/>
<dbReference type="EMBL" id="FRBD01000022">
    <property type="protein sequence ID" value="SHL10032.1"/>
    <property type="molecule type" value="Genomic_DNA"/>
</dbReference>
<protein>
    <recommendedName>
        <fullName evidence="3">Lipoprotein</fullName>
    </recommendedName>
</protein>
<sequence length="182" mass="20731">MKRLLTLLLCTLLTACVGEENIYREYECYFVFDTFLHPLPCQLTAAMSSNGTFMKIETRMEQGVRHLKTIRNYDDTTEDIRLTTERESKLNYALGANNCIIVGISSYDNVLVAYEGQCSNCLKELGGRRYPMTWQNNGTQLHCDKCKRTYDVNNGVVANGTPGIELYRYKAALDGGILRVWN</sequence>
<name>A0A1M6XVJ0_XYLRU</name>
<dbReference type="OrthoDB" id="1069414at2"/>
<dbReference type="PROSITE" id="PS51257">
    <property type="entry name" value="PROKAR_LIPOPROTEIN"/>
    <property type="match status" value="1"/>
</dbReference>
<evidence type="ECO:0000313" key="2">
    <source>
        <dbReference type="Proteomes" id="UP000184130"/>
    </source>
</evidence>
<accession>A0A1M6XVJ0</accession>
<dbReference type="RefSeq" id="WP_073210592.1">
    <property type="nucleotide sequence ID" value="NZ_FRBD01000022.1"/>
</dbReference>
<proteinExistence type="predicted"/>
<gene>
    <name evidence="1" type="ORF">SAMN05216463_12255</name>
</gene>
<evidence type="ECO:0000313" key="1">
    <source>
        <dbReference type="EMBL" id="SHL10032.1"/>
    </source>
</evidence>
<evidence type="ECO:0008006" key="3">
    <source>
        <dbReference type="Google" id="ProtNLM"/>
    </source>
</evidence>
<organism evidence="1 2">
    <name type="scientific">Xylanibacter ruminicola</name>
    <name type="common">Prevotella ruminicola</name>
    <dbReference type="NCBI Taxonomy" id="839"/>
    <lineage>
        <taxon>Bacteria</taxon>
        <taxon>Pseudomonadati</taxon>
        <taxon>Bacteroidota</taxon>
        <taxon>Bacteroidia</taxon>
        <taxon>Bacteroidales</taxon>
        <taxon>Prevotellaceae</taxon>
        <taxon>Xylanibacter</taxon>
    </lineage>
</organism>
<dbReference type="Proteomes" id="UP000184130">
    <property type="component" value="Unassembled WGS sequence"/>
</dbReference>